<evidence type="ECO:0000313" key="9">
    <source>
        <dbReference type="Proteomes" id="UP000825179"/>
    </source>
</evidence>
<sequence length="144" mass="15821">MIYENEVIEQEGVTNPHPLTPRLRTSSCCADSKSANTRLIVSLRIGFDGLFLVATNPVDILSYATWKYSGLPAHRVIGSGTILDTARLRYLLSKAYKVNPQNVHAYIIGEHGDSELPVWSHATLGVRPISDYGMHMAPLSKGTV</sequence>
<evidence type="ECO:0000313" key="8">
    <source>
        <dbReference type="EMBL" id="QZT35476.1"/>
    </source>
</evidence>
<dbReference type="KEGG" id="cthu:HUR95_14525"/>
<dbReference type="Proteomes" id="UP000825179">
    <property type="component" value="Chromosome"/>
</dbReference>
<dbReference type="Gene3D" id="3.40.50.720">
    <property type="entry name" value="NAD(P)-binding Rossmann-like Domain"/>
    <property type="match status" value="1"/>
</dbReference>
<proteinExistence type="inferred from homology"/>
<keyword evidence="4" id="KW-0520">NAD</keyword>
<dbReference type="InterPro" id="IPR018177">
    <property type="entry name" value="L-lactate_DH_AS"/>
</dbReference>
<dbReference type="OrthoDB" id="9802969at2"/>
<protein>
    <recommendedName>
        <fullName evidence="10">L-lactate dehydrogenase</fullName>
    </recommendedName>
</protein>
<dbReference type="AlphaFoldDB" id="A0A8X8IBI3"/>
<dbReference type="Pfam" id="PF00056">
    <property type="entry name" value="Ldh_1_N"/>
    <property type="match status" value="1"/>
</dbReference>
<dbReference type="GO" id="GO:0006089">
    <property type="term" value="P:lactate metabolic process"/>
    <property type="evidence" value="ECO:0007669"/>
    <property type="project" value="TreeGrafter"/>
</dbReference>
<dbReference type="PROSITE" id="PS00064">
    <property type="entry name" value="L_LDH"/>
    <property type="match status" value="1"/>
</dbReference>
<dbReference type="GO" id="GO:0004459">
    <property type="term" value="F:L-lactate dehydrogenase (NAD+) activity"/>
    <property type="evidence" value="ECO:0007669"/>
    <property type="project" value="InterPro"/>
</dbReference>
<accession>A0A8X8IBI3</accession>
<organism evidence="8 9">
    <name type="scientific">Caldalkalibacillus thermarum (strain TA2.A1)</name>
    <dbReference type="NCBI Taxonomy" id="986075"/>
    <lineage>
        <taxon>Bacteria</taxon>
        <taxon>Bacillati</taxon>
        <taxon>Bacillota</taxon>
        <taxon>Bacilli</taxon>
        <taxon>Bacillales</taxon>
        <taxon>Bacillaceae</taxon>
        <taxon>Caldalkalibacillus</taxon>
    </lineage>
</organism>
<dbReference type="EMBL" id="CP082237">
    <property type="protein sequence ID" value="QZT35476.1"/>
    <property type="molecule type" value="Genomic_DNA"/>
</dbReference>
<dbReference type="InterPro" id="IPR001557">
    <property type="entry name" value="L-lactate/malate_DH"/>
</dbReference>
<dbReference type="PANTHER" id="PTHR43128:SF16">
    <property type="entry name" value="L-LACTATE DEHYDROGENASE"/>
    <property type="match status" value="1"/>
</dbReference>
<feature type="domain" description="Lactate/malate dehydrogenase C-terminal" evidence="7">
    <location>
        <begin position="81"/>
        <end position="131"/>
    </location>
</feature>
<evidence type="ECO:0000256" key="4">
    <source>
        <dbReference type="ARBA" id="ARBA00023027"/>
    </source>
</evidence>
<name>A0A8X8IBI3_CALTT</name>
<dbReference type="Gene3D" id="3.90.110.10">
    <property type="entry name" value="Lactate dehydrogenase/glycoside hydrolase, family 4, C-terminal"/>
    <property type="match status" value="1"/>
</dbReference>
<dbReference type="SUPFAM" id="SSF56327">
    <property type="entry name" value="LDH C-terminal domain-like"/>
    <property type="match status" value="1"/>
</dbReference>
<evidence type="ECO:0000259" key="6">
    <source>
        <dbReference type="Pfam" id="PF00056"/>
    </source>
</evidence>
<dbReference type="PRINTS" id="PR00086">
    <property type="entry name" value="LLDHDRGNASE"/>
</dbReference>
<evidence type="ECO:0000256" key="1">
    <source>
        <dbReference type="ARBA" id="ARBA00006054"/>
    </source>
</evidence>
<keyword evidence="2" id="KW-0021">Allosteric enzyme</keyword>
<dbReference type="PANTHER" id="PTHR43128">
    <property type="entry name" value="L-2-HYDROXYCARBOXYLATE DEHYDROGENASE (NAD(P)(+))"/>
    <property type="match status" value="1"/>
</dbReference>
<dbReference type="InterPro" id="IPR015955">
    <property type="entry name" value="Lactate_DH/Glyco_Ohase_4_C"/>
</dbReference>
<evidence type="ECO:0000256" key="5">
    <source>
        <dbReference type="RuleBase" id="RU003369"/>
    </source>
</evidence>
<dbReference type="Pfam" id="PF02866">
    <property type="entry name" value="Ldh_1_C"/>
    <property type="match status" value="1"/>
</dbReference>
<evidence type="ECO:0000256" key="3">
    <source>
        <dbReference type="ARBA" id="ARBA00023002"/>
    </source>
</evidence>
<dbReference type="InterPro" id="IPR036291">
    <property type="entry name" value="NAD(P)-bd_dom_sf"/>
</dbReference>
<reference evidence="8 9" key="1">
    <citation type="journal article" date="2020" name="Extremophiles">
        <title>Genomic analysis of Caldalkalibacillus thermarum TA2.A1 reveals aerobic alkaliphilic metabolism and evolutionary hallmarks linking alkaliphilic bacteria and plant life.</title>
        <authorList>
            <person name="de Jong S.I."/>
            <person name="van den Broek M.A."/>
            <person name="Merkel A.Y."/>
            <person name="de la Torre Cortes P."/>
            <person name="Kalamorz F."/>
            <person name="Cook G.M."/>
            <person name="van Loosdrecht M.C.M."/>
            <person name="McMillan D.G.G."/>
        </authorList>
    </citation>
    <scope>NUCLEOTIDE SEQUENCE [LARGE SCALE GENOMIC DNA]</scope>
    <source>
        <strain evidence="8 9">TA2.A1</strain>
    </source>
</reference>
<evidence type="ECO:0000259" key="7">
    <source>
        <dbReference type="Pfam" id="PF02866"/>
    </source>
</evidence>
<gene>
    <name evidence="8" type="ORF">HUR95_14525</name>
</gene>
<keyword evidence="3 5" id="KW-0560">Oxidoreductase</keyword>
<keyword evidence="9" id="KW-1185">Reference proteome</keyword>
<dbReference type="InterPro" id="IPR022383">
    <property type="entry name" value="Lactate/malate_DH_C"/>
</dbReference>
<dbReference type="InterPro" id="IPR001236">
    <property type="entry name" value="Lactate/malate_DH_N"/>
</dbReference>
<comment type="similarity">
    <text evidence="1">Belongs to the LDH/MDH superfamily. LDH family.</text>
</comment>
<dbReference type="SUPFAM" id="SSF51735">
    <property type="entry name" value="NAD(P)-binding Rossmann-fold domains"/>
    <property type="match status" value="1"/>
</dbReference>
<feature type="domain" description="Lactate/malate dehydrogenase N-terminal" evidence="6">
    <location>
        <begin position="46"/>
        <end position="78"/>
    </location>
</feature>
<evidence type="ECO:0008006" key="10">
    <source>
        <dbReference type="Google" id="ProtNLM"/>
    </source>
</evidence>
<evidence type="ECO:0000256" key="2">
    <source>
        <dbReference type="ARBA" id="ARBA00022533"/>
    </source>
</evidence>